<accession>A0A0E9V7D9</accession>
<reference evidence="1" key="1">
    <citation type="submission" date="2014-11" db="EMBL/GenBank/DDBJ databases">
        <authorList>
            <person name="Amaro Gonzalez C."/>
        </authorList>
    </citation>
    <scope>NUCLEOTIDE SEQUENCE</scope>
</reference>
<protein>
    <submittedName>
        <fullName evidence="1">Uncharacterized protein</fullName>
    </submittedName>
</protein>
<name>A0A0E9V7D9_ANGAN</name>
<dbReference type="AlphaFoldDB" id="A0A0E9V7D9"/>
<proteinExistence type="predicted"/>
<dbReference type="EMBL" id="GBXM01034666">
    <property type="protein sequence ID" value="JAH73911.1"/>
    <property type="molecule type" value="Transcribed_RNA"/>
</dbReference>
<organism evidence="1">
    <name type="scientific">Anguilla anguilla</name>
    <name type="common">European freshwater eel</name>
    <name type="synonym">Muraena anguilla</name>
    <dbReference type="NCBI Taxonomy" id="7936"/>
    <lineage>
        <taxon>Eukaryota</taxon>
        <taxon>Metazoa</taxon>
        <taxon>Chordata</taxon>
        <taxon>Craniata</taxon>
        <taxon>Vertebrata</taxon>
        <taxon>Euteleostomi</taxon>
        <taxon>Actinopterygii</taxon>
        <taxon>Neopterygii</taxon>
        <taxon>Teleostei</taxon>
        <taxon>Anguilliformes</taxon>
        <taxon>Anguillidae</taxon>
        <taxon>Anguilla</taxon>
    </lineage>
</organism>
<sequence length="37" mass="4260">MFRMFLEIMLFFVWGGVTGYRASGVVTDFSRAFVASY</sequence>
<evidence type="ECO:0000313" key="1">
    <source>
        <dbReference type="EMBL" id="JAH73911.1"/>
    </source>
</evidence>
<reference evidence="1" key="2">
    <citation type="journal article" date="2015" name="Fish Shellfish Immunol.">
        <title>Early steps in the European eel (Anguilla anguilla)-Vibrio vulnificus interaction in the gills: Role of the RtxA13 toxin.</title>
        <authorList>
            <person name="Callol A."/>
            <person name="Pajuelo D."/>
            <person name="Ebbesson L."/>
            <person name="Teles M."/>
            <person name="MacKenzie S."/>
            <person name="Amaro C."/>
        </authorList>
    </citation>
    <scope>NUCLEOTIDE SEQUENCE</scope>
</reference>